<dbReference type="Proteomes" id="UP000182762">
    <property type="component" value="Unassembled WGS sequence"/>
</dbReference>
<feature type="transmembrane region" description="Helical" evidence="1">
    <location>
        <begin position="22"/>
        <end position="41"/>
    </location>
</feature>
<accession>A0A1I6BZ53</accession>
<name>A0A1I6BZ53_9BACI</name>
<keyword evidence="1" id="KW-0812">Transmembrane</keyword>
<dbReference type="RefSeq" id="WP_061804453.1">
    <property type="nucleotide sequence ID" value="NZ_FOXX01000018.1"/>
</dbReference>
<sequence>MIGLIIAIILFNFIAFKTNKRLTANQIVHLWLFTIAFQSNFDVYIDLKYHGYWYFTDGADWTGILVHTVLIPPVNMMFLNWYPFKRNYIRQVRYFIFWLIAILLYEMLTLLPEPWGYFYYGWWNLWHSAILNPVLLLILLGYYKAVCKLEDRLLARKK</sequence>
<protein>
    <submittedName>
        <fullName evidence="2">Uncharacterized protein</fullName>
    </submittedName>
</protein>
<keyword evidence="1" id="KW-1133">Transmembrane helix</keyword>
<dbReference type="GeneID" id="93713123"/>
<keyword evidence="1" id="KW-0472">Membrane</keyword>
<comment type="caution">
    <text evidence="2">The sequence shown here is derived from an EMBL/GenBank/DDBJ whole genome shotgun (WGS) entry which is preliminary data.</text>
</comment>
<dbReference type="EMBL" id="FOXX01000018">
    <property type="protein sequence ID" value="SFQ86174.1"/>
    <property type="molecule type" value="Genomic_DNA"/>
</dbReference>
<evidence type="ECO:0000313" key="3">
    <source>
        <dbReference type="Proteomes" id="UP000182762"/>
    </source>
</evidence>
<feature type="transmembrane region" description="Helical" evidence="1">
    <location>
        <begin position="61"/>
        <end position="82"/>
    </location>
</feature>
<evidence type="ECO:0000256" key="1">
    <source>
        <dbReference type="SAM" id="Phobius"/>
    </source>
</evidence>
<reference evidence="2 3" key="1">
    <citation type="submission" date="2016-10" db="EMBL/GenBank/DDBJ databases">
        <authorList>
            <person name="Varghese N."/>
            <person name="Submissions S."/>
        </authorList>
    </citation>
    <scope>NUCLEOTIDE SEQUENCE [LARGE SCALE GENOMIC DNA]</scope>
    <source>
        <strain evidence="2 3">DSM 13796</strain>
    </source>
</reference>
<proteinExistence type="predicted"/>
<gene>
    <name evidence="2" type="ORF">SAMN02745910_04592</name>
</gene>
<feature type="transmembrane region" description="Helical" evidence="1">
    <location>
        <begin position="94"/>
        <end position="111"/>
    </location>
</feature>
<organism evidence="2 3">
    <name type="scientific">Priestia endophytica DSM 13796</name>
    <dbReference type="NCBI Taxonomy" id="1121089"/>
    <lineage>
        <taxon>Bacteria</taxon>
        <taxon>Bacillati</taxon>
        <taxon>Bacillota</taxon>
        <taxon>Bacilli</taxon>
        <taxon>Bacillales</taxon>
        <taxon>Bacillaceae</taxon>
        <taxon>Priestia</taxon>
    </lineage>
</organism>
<keyword evidence="3" id="KW-1185">Reference proteome</keyword>
<feature type="transmembrane region" description="Helical" evidence="1">
    <location>
        <begin position="123"/>
        <end position="143"/>
    </location>
</feature>
<evidence type="ECO:0000313" key="2">
    <source>
        <dbReference type="EMBL" id="SFQ86174.1"/>
    </source>
</evidence>